<dbReference type="InterPro" id="IPR010645">
    <property type="entry name" value="MFS_4"/>
</dbReference>
<feature type="transmembrane region" description="Helical" evidence="4">
    <location>
        <begin position="197"/>
        <end position="224"/>
    </location>
</feature>
<dbReference type="Pfam" id="PF06779">
    <property type="entry name" value="MFS_4"/>
    <property type="match status" value="1"/>
</dbReference>
<dbReference type="GO" id="GO:0005886">
    <property type="term" value="C:plasma membrane"/>
    <property type="evidence" value="ECO:0007669"/>
    <property type="project" value="TreeGrafter"/>
</dbReference>
<feature type="transmembrane region" description="Helical" evidence="4">
    <location>
        <begin position="262"/>
        <end position="282"/>
    </location>
</feature>
<dbReference type="EMBL" id="HG794546">
    <property type="protein sequence ID" value="CDK97510.1"/>
    <property type="molecule type" value="Genomic_DNA"/>
</dbReference>
<sequence length="382" mass="39170">MFPTRILIGGFAACAVSLGLGRFAYTPILPLMGIDTESAGWLAASNNLGYLIGAIWASWAASERERHRLLNFGLALVALSLAAMALTHDELVWNLIRLAAGVGSALVFVLGSALVVPRLAELGRAKLSGLHFGGVGLGIFASGSAIAWIGAKGGDDSAWWAAAGICAALSATSFFCLRHLSQPRPAGTTAPAPPVPFPLPLLAAAYFCAGFGYIITGTFLVVVVKSTPGLESWANLAWVVVGLAAMPSAAAWGWVAEHKGYAPALGAAHILMAAGTALLGLFGHPATVFLAALLYGGTFLGIAGMAVAFGRAITPTHPARTMGILTALFSVGQIIGPVVAAKLADSGGWMPALLCAAAVTMAGVPLLTWGELRRRRSSSCRS</sequence>
<dbReference type="PROSITE" id="PS50850">
    <property type="entry name" value="MFS"/>
    <property type="match status" value="1"/>
</dbReference>
<dbReference type="STRING" id="1430440.MGMSRv2__0295"/>
<dbReference type="GO" id="GO:0022857">
    <property type="term" value="F:transmembrane transporter activity"/>
    <property type="evidence" value="ECO:0007669"/>
    <property type="project" value="InterPro"/>
</dbReference>
<feature type="transmembrane region" description="Helical" evidence="4">
    <location>
        <begin position="157"/>
        <end position="177"/>
    </location>
</feature>
<feature type="transmembrane region" description="Helical" evidence="4">
    <location>
        <begin position="236"/>
        <end position="255"/>
    </location>
</feature>
<evidence type="ECO:0000256" key="1">
    <source>
        <dbReference type="ARBA" id="ARBA00022692"/>
    </source>
</evidence>
<proteinExistence type="predicted"/>
<dbReference type="HOGENOM" id="CLU_001265_7_2_5"/>
<evidence type="ECO:0000256" key="2">
    <source>
        <dbReference type="ARBA" id="ARBA00022989"/>
    </source>
</evidence>
<evidence type="ECO:0000256" key="3">
    <source>
        <dbReference type="ARBA" id="ARBA00023136"/>
    </source>
</evidence>
<feature type="transmembrane region" description="Helical" evidence="4">
    <location>
        <begin position="129"/>
        <end position="151"/>
    </location>
</feature>
<feature type="transmembrane region" description="Helical" evidence="4">
    <location>
        <begin position="288"/>
        <end position="310"/>
    </location>
</feature>
<evidence type="ECO:0000313" key="6">
    <source>
        <dbReference type="EMBL" id="CDK97510.1"/>
    </source>
</evidence>
<organism evidence="6 7">
    <name type="scientific">Magnetospirillum gryphiswaldense (strain DSM 6361 / JCM 21280 / NBRC 15271 / MSR-1)</name>
    <dbReference type="NCBI Taxonomy" id="431944"/>
    <lineage>
        <taxon>Bacteria</taxon>
        <taxon>Pseudomonadati</taxon>
        <taxon>Pseudomonadota</taxon>
        <taxon>Alphaproteobacteria</taxon>
        <taxon>Rhodospirillales</taxon>
        <taxon>Rhodospirillaceae</taxon>
        <taxon>Magnetospirillum</taxon>
    </lineage>
</organism>
<protein>
    <submittedName>
        <fullName evidence="6">Major facilitator superfamily, general substrate transporter</fullName>
    </submittedName>
</protein>
<feature type="transmembrane region" description="Helical" evidence="4">
    <location>
        <begin position="69"/>
        <end position="86"/>
    </location>
</feature>
<dbReference type="PANTHER" id="PTHR23537">
    <property type="match status" value="1"/>
</dbReference>
<keyword evidence="2 4" id="KW-1133">Transmembrane helix</keyword>
<evidence type="ECO:0000256" key="4">
    <source>
        <dbReference type="SAM" id="Phobius"/>
    </source>
</evidence>
<accession>V6EW48</accession>
<dbReference type="Gene3D" id="1.20.1250.20">
    <property type="entry name" value="MFS general substrate transporter like domains"/>
    <property type="match status" value="2"/>
</dbReference>
<dbReference type="SUPFAM" id="SSF103473">
    <property type="entry name" value="MFS general substrate transporter"/>
    <property type="match status" value="1"/>
</dbReference>
<keyword evidence="1 4" id="KW-0812">Transmembrane</keyword>
<keyword evidence="7" id="KW-1185">Reference proteome</keyword>
<feature type="transmembrane region" description="Helical" evidence="4">
    <location>
        <begin position="39"/>
        <end position="57"/>
    </location>
</feature>
<dbReference type="Proteomes" id="UP000018922">
    <property type="component" value="Chromosome I"/>
</dbReference>
<dbReference type="PANTHER" id="PTHR23537:SF1">
    <property type="entry name" value="SUGAR TRANSPORTER"/>
    <property type="match status" value="1"/>
</dbReference>
<reference evidence="6 7" key="1">
    <citation type="journal article" date="2014" name="Genome Announc.">
        <title>Complete genome sequence of Magnetospirillum gryphiswaldense MSR-1.</title>
        <authorList>
            <person name="Wang X."/>
            <person name="Wang Q."/>
            <person name="Zhang W."/>
            <person name="Wang Y."/>
            <person name="Li L."/>
            <person name="Wen T."/>
            <person name="Zhang T."/>
            <person name="Zhang Y."/>
            <person name="Xu J."/>
            <person name="Hu J."/>
            <person name="Li S."/>
            <person name="Liu L."/>
            <person name="Liu J."/>
            <person name="Jiang W."/>
            <person name="Tian J."/>
            <person name="Li Y."/>
            <person name="Schuler D."/>
            <person name="Wang L."/>
            <person name="Li J."/>
        </authorList>
    </citation>
    <scope>NUCLEOTIDE SEQUENCE [LARGE SCALE GENOMIC DNA]</scope>
    <source>
        <strain evidence="7">DSM 6361 / JCM 21280 / NBRC 15271 / MSR-1</strain>
    </source>
</reference>
<dbReference type="eggNOG" id="COG2814">
    <property type="taxonomic scope" value="Bacteria"/>
</dbReference>
<feature type="transmembrane region" description="Helical" evidence="4">
    <location>
        <begin position="322"/>
        <end position="343"/>
    </location>
</feature>
<feature type="domain" description="Major facilitator superfamily (MFS) profile" evidence="5">
    <location>
        <begin position="198"/>
        <end position="382"/>
    </location>
</feature>
<keyword evidence="3 4" id="KW-0472">Membrane</keyword>
<name>V6EW48_MAGGM</name>
<evidence type="ECO:0000313" key="7">
    <source>
        <dbReference type="Proteomes" id="UP000018922"/>
    </source>
</evidence>
<feature type="transmembrane region" description="Helical" evidence="4">
    <location>
        <begin position="98"/>
        <end position="117"/>
    </location>
</feature>
<gene>
    <name evidence="6" type="ordered locus">MGMSRv2__0295</name>
</gene>
<feature type="transmembrane region" description="Helical" evidence="4">
    <location>
        <begin position="349"/>
        <end position="369"/>
    </location>
</feature>
<dbReference type="KEGG" id="mgy:MGMSRv2__0295"/>
<dbReference type="AlphaFoldDB" id="V6EW48"/>
<dbReference type="InterPro" id="IPR036259">
    <property type="entry name" value="MFS_trans_sf"/>
</dbReference>
<dbReference type="InterPro" id="IPR020846">
    <property type="entry name" value="MFS_dom"/>
</dbReference>
<evidence type="ECO:0000259" key="5">
    <source>
        <dbReference type="PROSITE" id="PS50850"/>
    </source>
</evidence>